<feature type="domain" description="Serpin" evidence="3">
    <location>
        <begin position="18"/>
        <end position="394"/>
    </location>
</feature>
<evidence type="ECO:0000256" key="1">
    <source>
        <dbReference type="ARBA" id="ARBA00009500"/>
    </source>
</evidence>
<dbReference type="InterPro" id="IPR042185">
    <property type="entry name" value="Serpin_sf_2"/>
</dbReference>
<dbReference type="SMART" id="SM00093">
    <property type="entry name" value="SERPIN"/>
    <property type="match status" value="1"/>
</dbReference>
<dbReference type="InterPro" id="IPR036186">
    <property type="entry name" value="Serpin_sf"/>
</dbReference>
<dbReference type="EnsemblPlants" id="OMERI11G14530.1">
    <property type="protein sequence ID" value="OMERI11G14530.1"/>
    <property type="gene ID" value="OMERI11G14530"/>
</dbReference>
<dbReference type="GO" id="GO:0004867">
    <property type="term" value="F:serine-type endopeptidase inhibitor activity"/>
    <property type="evidence" value="ECO:0007669"/>
    <property type="project" value="InterPro"/>
</dbReference>
<name>A0A0E0F6Z7_9ORYZ</name>
<protein>
    <recommendedName>
        <fullName evidence="3">Serpin domain-containing protein</fullName>
    </recommendedName>
</protein>
<evidence type="ECO:0000256" key="2">
    <source>
        <dbReference type="RuleBase" id="RU000411"/>
    </source>
</evidence>
<dbReference type="PANTHER" id="PTHR11461:SF313">
    <property type="entry name" value="SERPIN-Z5-RELATED"/>
    <property type="match status" value="1"/>
</dbReference>
<dbReference type="GO" id="GO:0005615">
    <property type="term" value="C:extracellular space"/>
    <property type="evidence" value="ECO:0007669"/>
    <property type="project" value="InterPro"/>
</dbReference>
<dbReference type="InterPro" id="IPR023796">
    <property type="entry name" value="Serpin_dom"/>
</dbReference>
<organism evidence="4">
    <name type="scientific">Oryza meridionalis</name>
    <dbReference type="NCBI Taxonomy" id="40149"/>
    <lineage>
        <taxon>Eukaryota</taxon>
        <taxon>Viridiplantae</taxon>
        <taxon>Streptophyta</taxon>
        <taxon>Embryophyta</taxon>
        <taxon>Tracheophyta</taxon>
        <taxon>Spermatophyta</taxon>
        <taxon>Magnoliopsida</taxon>
        <taxon>Liliopsida</taxon>
        <taxon>Poales</taxon>
        <taxon>Poaceae</taxon>
        <taxon>BOP clade</taxon>
        <taxon>Oryzoideae</taxon>
        <taxon>Oryzeae</taxon>
        <taxon>Oryzinae</taxon>
        <taxon>Oryza</taxon>
    </lineage>
</organism>
<dbReference type="PANTHER" id="PTHR11461">
    <property type="entry name" value="SERINE PROTEASE INHIBITOR, SERPIN"/>
    <property type="match status" value="1"/>
</dbReference>
<sequence length="488" mass="52451">MTPSAATAARDGQTSLALRLTKHLAPSSSAGAGAARENVAFSPLSVHAALALVAAGARGATRAQLLAFLGAPSAASLAMFGRRLADLVLADRSASGGPRVLFGCGVWADASHGALAEEFRDVAANSYKSEATAVDFTKVKGTDNLIDSIISPTDITAVTDLILANAVYFKGEWLEPFDSLSTQKDTFHRLDGSCVEAMFMWNLEWLKVSCTDGFKVLKLPYKQGHSRGAKASQDACDTEYSMFVFLPDERDGLATMVDVITATPSYLYSVLEKTQTRPVWIMLPKFEINFTWNGLKSDLIKLGLSLPFSPEAADLRGMYEDDSGRPTFLTKVAQRAIVKVNEKGTEAAAATMLLRGGGGPPPDMVEFVADHPFTFFIMEERSGVIVFAGHNTTGHDPTFMWNMPKAGMDQVRTAEQKHGTEAAAVTVRLRGGGGPPPDMVEFVADHPFTFFIMEERSGVIVFAGHVLDPTVLSGCLAGCVLNFWSAEY</sequence>
<keyword evidence="5" id="KW-1185">Reference proteome</keyword>
<dbReference type="InterPro" id="IPR000215">
    <property type="entry name" value="Serpin_fam"/>
</dbReference>
<dbReference type="SUPFAM" id="SSF56574">
    <property type="entry name" value="Serpins"/>
    <property type="match status" value="2"/>
</dbReference>
<dbReference type="AlphaFoldDB" id="A0A0E0F6Z7"/>
<proteinExistence type="inferred from homology"/>
<evidence type="ECO:0000313" key="5">
    <source>
        <dbReference type="Proteomes" id="UP000008021"/>
    </source>
</evidence>
<dbReference type="Gramene" id="OMERI11G14530.1">
    <property type="protein sequence ID" value="OMERI11G14530.1"/>
    <property type="gene ID" value="OMERI11G14530"/>
</dbReference>
<dbReference type="HOGENOM" id="CLU_023330_4_2_1"/>
<dbReference type="Proteomes" id="UP000008021">
    <property type="component" value="Chromosome 11"/>
</dbReference>
<dbReference type="Gene3D" id="2.30.39.10">
    <property type="entry name" value="Alpha-1-antitrypsin, domain 1"/>
    <property type="match status" value="1"/>
</dbReference>
<accession>A0A0E0F6Z7</accession>
<dbReference type="STRING" id="40149.A0A0E0F6Z7"/>
<evidence type="ECO:0000313" key="4">
    <source>
        <dbReference type="EnsemblPlants" id="OMERI11G14530.1"/>
    </source>
</evidence>
<comment type="similarity">
    <text evidence="1 2">Belongs to the serpin family.</text>
</comment>
<evidence type="ECO:0000259" key="3">
    <source>
        <dbReference type="SMART" id="SM00093"/>
    </source>
</evidence>
<dbReference type="Pfam" id="PF00079">
    <property type="entry name" value="Serpin"/>
    <property type="match status" value="2"/>
</dbReference>
<dbReference type="Gene3D" id="3.30.497.10">
    <property type="entry name" value="Antithrombin, subunit I, domain 2"/>
    <property type="match status" value="2"/>
</dbReference>
<dbReference type="InterPro" id="IPR042178">
    <property type="entry name" value="Serpin_sf_1"/>
</dbReference>
<reference evidence="4" key="2">
    <citation type="submission" date="2018-05" db="EMBL/GenBank/DDBJ databases">
        <title>OmerRS3 (Oryza meridionalis Reference Sequence Version 3).</title>
        <authorList>
            <person name="Zhang J."/>
            <person name="Kudrna D."/>
            <person name="Lee S."/>
            <person name="Talag J."/>
            <person name="Welchert J."/>
            <person name="Wing R.A."/>
        </authorList>
    </citation>
    <scope>NUCLEOTIDE SEQUENCE [LARGE SCALE GENOMIC DNA]</scope>
    <source>
        <strain evidence="4">cv. OR44</strain>
    </source>
</reference>
<reference evidence="4" key="1">
    <citation type="submission" date="2015-04" db="UniProtKB">
        <authorList>
            <consortium name="EnsemblPlants"/>
        </authorList>
    </citation>
    <scope>IDENTIFICATION</scope>
</reference>
<dbReference type="eggNOG" id="KOG2392">
    <property type="taxonomic scope" value="Eukaryota"/>
</dbReference>